<evidence type="ECO:0000313" key="3">
    <source>
        <dbReference type="Proteomes" id="UP001165205"/>
    </source>
</evidence>
<gene>
    <name evidence="2" type="ORF">Aory04_000946200</name>
</gene>
<proteinExistence type="predicted"/>
<dbReference type="GO" id="GO:0005664">
    <property type="term" value="C:nuclear origin of replication recognition complex"/>
    <property type="evidence" value="ECO:0007669"/>
    <property type="project" value="InterPro"/>
</dbReference>
<dbReference type="PANTHER" id="PTHR12748">
    <property type="entry name" value="ORIGIN RECOGNITION COMPLEX SUBUNIT 3"/>
    <property type="match status" value="1"/>
</dbReference>
<reference evidence="2" key="1">
    <citation type="submission" date="2023-04" db="EMBL/GenBank/DDBJ databases">
        <title>Aspergillus oryzae NBRC 4228.</title>
        <authorList>
            <person name="Ichikawa N."/>
            <person name="Sato H."/>
            <person name="Tonouchi N."/>
        </authorList>
    </citation>
    <scope>NUCLEOTIDE SEQUENCE</scope>
    <source>
        <strain evidence="2">NBRC 4228</strain>
    </source>
</reference>
<dbReference type="GO" id="GO:0003688">
    <property type="term" value="F:DNA replication origin binding"/>
    <property type="evidence" value="ECO:0007669"/>
    <property type="project" value="TreeGrafter"/>
</dbReference>
<sequence>MLLSEEISVNRQQGKHLLDDDSTEQVRSLLENDEFLFQQSLKYIEIGQQRMRSIFHVVKTVYLCLKSMDIRKKLTIPDLSIRALSGDLQDSTYMDDLLKGLKTLDSSKLKEVLAFMPQDLTDCPDFQEIKKDFEALVQTYQGTEPLRSEYDSHNSIVAATVVQQRVKLSKSKARLPQQNIEYTKVIDRVYALSEKYFVETLVRPQDLFLHEAFLLDMKNPLKEIFSPRPRFAIERALANPFDYLMSMSDRTEARISARQPATAILYQLYLESGALVNVYDLWQAFYAVFESEQGDACDERMTMTLFYRAVSELKALGMLKSSRKKVDHASKSAWIGL</sequence>
<organism evidence="2 3">
    <name type="scientific">Aspergillus oryzae</name>
    <name type="common">Yellow koji mold</name>
    <dbReference type="NCBI Taxonomy" id="5062"/>
    <lineage>
        <taxon>Eukaryota</taxon>
        <taxon>Fungi</taxon>
        <taxon>Dikarya</taxon>
        <taxon>Ascomycota</taxon>
        <taxon>Pezizomycotina</taxon>
        <taxon>Eurotiomycetes</taxon>
        <taxon>Eurotiomycetidae</taxon>
        <taxon>Eurotiales</taxon>
        <taxon>Aspergillaceae</taxon>
        <taxon>Aspergillus</taxon>
        <taxon>Aspergillus subgen. Circumdati</taxon>
    </lineage>
</organism>
<dbReference type="InterPro" id="IPR020795">
    <property type="entry name" value="ORC3"/>
</dbReference>
<evidence type="ECO:0000259" key="1">
    <source>
        <dbReference type="Pfam" id="PF18137"/>
    </source>
</evidence>
<dbReference type="EMBL" id="BSYA01000130">
    <property type="protein sequence ID" value="GMG34049.1"/>
    <property type="molecule type" value="Genomic_DNA"/>
</dbReference>
<dbReference type="GO" id="GO:0006270">
    <property type="term" value="P:DNA replication initiation"/>
    <property type="evidence" value="ECO:0007669"/>
    <property type="project" value="TreeGrafter"/>
</dbReference>
<dbReference type="AlphaFoldDB" id="A0AAN4YNV5"/>
<feature type="domain" description="Origin recognition complex subunit 3 winged helix C-terminal" evidence="1">
    <location>
        <begin position="230"/>
        <end position="334"/>
    </location>
</feature>
<name>A0AAN4YNV5_ASPOZ</name>
<dbReference type="InterPro" id="IPR040855">
    <property type="entry name" value="ORC_WH_C"/>
</dbReference>
<dbReference type="CDD" id="cd20704">
    <property type="entry name" value="Orc3"/>
    <property type="match status" value="1"/>
</dbReference>
<dbReference type="Proteomes" id="UP001165205">
    <property type="component" value="Unassembled WGS sequence"/>
</dbReference>
<dbReference type="PANTHER" id="PTHR12748:SF0">
    <property type="entry name" value="ORIGIN RECOGNITION COMPLEX SUBUNIT 3"/>
    <property type="match status" value="1"/>
</dbReference>
<comment type="caution">
    <text evidence="2">The sequence shown here is derived from an EMBL/GenBank/DDBJ whole genome shotgun (WGS) entry which is preliminary data.</text>
</comment>
<accession>A0AAN4YNV5</accession>
<dbReference type="GO" id="GO:0031261">
    <property type="term" value="C:DNA replication preinitiation complex"/>
    <property type="evidence" value="ECO:0007669"/>
    <property type="project" value="TreeGrafter"/>
</dbReference>
<evidence type="ECO:0000313" key="2">
    <source>
        <dbReference type="EMBL" id="GMG34049.1"/>
    </source>
</evidence>
<protein>
    <submittedName>
        <fullName evidence="2">Unnamed protein product</fullName>
    </submittedName>
</protein>
<dbReference type="Pfam" id="PF18137">
    <property type="entry name" value="WHD_ORC"/>
    <property type="match status" value="1"/>
</dbReference>
<dbReference type="GO" id="GO:0005656">
    <property type="term" value="C:nuclear pre-replicative complex"/>
    <property type="evidence" value="ECO:0007669"/>
    <property type="project" value="TreeGrafter"/>
</dbReference>